<dbReference type="Proteomes" id="UP000280861">
    <property type="component" value="Unassembled WGS sequence"/>
</dbReference>
<proteinExistence type="predicted"/>
<sequence>MTNGELKSMSNRMKKIGSRTGIITAAALLGVGFLGPVSPAQAEDRPPTIEELQGDCDGTAYLPDGHTTGNTMALDACTFEEESSNTFLDWKAVGETVTNCTSDRGVIDQALTGTESWSSGGSIGGTASAVKSFFTGGLSGEYNWSHTVTESNASTIHIEPGRKATLTAGAEIHEKKGRIRVNYSSQLAGHYIWYINDVTISTPTGYTERGQDNKDCSETLLNGR</sequence>
<gene>
    <name evidence="1" type="ORF">PSET11_01147</name>
</gene>
<keyword evidence="2" id="KW-1185">Reference proteome</keyword>
<dbReference type="EMBL" id="UXAU01000018">
    <property type="protein sequence ID" value="VDC23049.1"/>
    <property type="molecule type" value="Genomic_DNA"/>
</dbReference>
<evidence type="ECO:0000313" key="1">
    <source>
        <dbReference type="EMBL" id="VDC23049.1"/>
    </source>
</evidence>
<organism evidence="1 2">
    <name type="scientific">Arthrobacter ulcerisalmonis</name>
    <dbReference type="NCBI Taxonomy" id="2483813"/>
    <lineage>
        <taxon>Bacteria</taxon>
        <taxon>Bacillati</taxon>
        <taxon>Actinomycetota</taxon>
        <taxon>Actinomycetes</taxon>
        <taxon>Micrococcales</taxon>
        <taxon>Micrococcaceae</taxon>
        <taxon>Arthrobacter</taxon>
    </lineage>
</organism>
<evidence type="ECO:0000313" key="2">
    <source>
        <dbReference type="Proteomes" id="UP000280861"/>
    </source>
</evidence>
<accession>A0A3P5X4F7</accession>
<dbReference type="AlphaFoldDB" id="A0A3P5X4F7"/>
<reference evidence="1 2" key="1">
    <citation type="submission" date="2018-11" db="EMBL/GenBank/DDBJ databases">
        <authorList>
            <person name="Criscuolo A."/>
        </authorList>
    </citation>
    <scope>NUCLEOTIDE SEQUENCE [LARGE SCALE GENOMIC DNA]</scope>
    <source>
        <strain evidence="1">AT11b</strain>
    </source>
</reference>
<name>A0A3P5X4F7_9MICC</name>
<protein>
    <submittedName>
        <fullName evidence="1">Uncharacterized protein</fullName>
    </submittedName>
</protein>